<evidence type="ECO:0000313" key="1">
    <source>
        <dbReference type="EMBL" id="OFA08536.1"/>
    </source>
</evidence>
<sequence length="57" mass="6749">MNLIIMLAIFAIGLVCGHRLRTPLAQWRERYQRRHFKPQLIKRYTPPTQSDSEGRAL</sequence>
<accession>A0A1E7X6L7</accession>
<dbReference type="EMBL" id="LROM01000047">
    <property type="protein sequence ID" value="OFA08536.1"/>
    <property type="molecule type" value="Genomic_DNA"/>
</dbReference>
<reference evidence="2" key="1">
    <citation type="journal article" date="2016" name="Front. Microbiol.">
        <title>Molecular Keys to the Janthinobacterium and Duganella spp. Interaction with the Plant Pathogen Fusarium graminearum.</title>
        <authorList>
            <person name="Haack F.S."/>
            <person name="Poehlein A."/>
            <person name="Kroger C."/>
            <person name="Voigt C.A."/>
            <person name="Piepenbring M."/>
            <person name="Bode H.B."/>
            <person name="Daniel R."/>
            <person name="Schafer W."/>
            <person name="Streit W.R."/>
        </authorList>
    </citation>
    <scope>NUCLEOTIDE SEQUENCE [LARGE SCALE GENOMIC DNA]</scope>
    <source>
        <strain evidence="2">T54</strain>
    </source>
</reference>
<protein>
    <submittedName>
        <fullName evidence="1">Uncharacterized protein</fullName>
    </submittedName>
</protein>
<gene>
    <name evidence="1" type="ORF">DUPY_06650</name>
</gene>
<comment type="caution">
    <text evidence="1">The sequence shown here is derived from an EMBL/GenBank/DDBJ whole genome shotgun (WGS) entry which is preliminary data.</text>
</comment>
<dbReference type="Proteomes" id="UP000175989">
    <property type="component" value="Unassembled WGS sequence"/>
</dbReference>
<evidence type="ECO:0000313" key="2">
    <source>
        <dbReference type="Proteomes" id="UP000175989"/>
    </source>
</evidence>
<dbReference type="RefSeq" id="WP_167359022.1">
    <property type="nucleotide sequence ID" value="NZ_LROM01000047.1"/>
</dbReference>
<name>A0A1E7X6L7_9BURK</name>
<organism evidence="1 2">
    <name type="scientific">Duganella phyllosphaerae</name>
    <dbReference type="NCBI Taxonomy" id="762836"/>
    <lineage>
        <taxon>Bacteria</taxon>
        <taxon>Pseudomonadati</taxon>
        <taxon>Pseudomonadota</taxon>
        <taxon>Betaproteobacteria</taxon>
        <taxon>Burkholderiales</taxon>
        <taxon>Oxalobacteraceae</taxon>
        <taxon>Telluria group</taxon>
        <taxon>Duganella</taxon>
    </lineage>
</organism>
<keyword evidence="2" id="KW-1185">Reference proteome</keyword>
<proteinExistence type="predicted"/>
<dbReference type="AlphaFoldDB" id="A0A1E7X6L7"/>